<gene>
    <name evidence="6" type="ORF">CALVIDRAFT_541115</name>
</gene>
<evidence type="ECO:0000313" key="7">
    <source>
        <dbReference type="Proteomes" id="UP000076738"/>
    </source>
</evidence>
<dbReference type="AlphaFoldDB" id="A0A167I4E2"/>
<name>A0A167I4E2_CALVF</name>
<dbReference type="InterPro" id="IPR003593">
    <property type="entry name" value="AAA+_ATPase"/>
</dbReference>
<keyword evidence="6" id="KW-0378">Hydrolase</keyword>
<feature type="domain" description="ABC transporter" evidence="5">
    <location>
        <begin position="44"/>
        <end position="298"/>
    </location>
</feature>
<evidence type="ECO:0000256" key="3">
    <source>
        <dbReference type="ARBA" id="ARBA00022741"/>
    </source>
</evidence>
<dbReference type="STRING" id="1330018.A0A167I4E2"/>
<keyword evidence="2" id="KW-0813">Transport</keyword>
<dbReference type="OrthoDB" id="10255969at2759"/>
<feature type="domain" description="ABC transporter" evidence="5">
    <location>
        <begin position="318"/>
        <end position="552"/>
    </location>
</feature>
<reference evidence="6 7" key="1">
    <citation type="journal article" date="2016" name="Mol. Biol. Evol.">
        <title>Comparative Genomics of Early-Diverging Mushroom-Forming Fungi Provides Insights into the Origins of Lignocellulose Decay Capabilities.</title>
        <authorList>
            <person name="Nagy L.G."/>
            <person name="Riley R."/>
            <person name="Tritt A."/>
            <person name="Adam C."/>
            <person name="Daum C."/>
            <person name="Floudas D."/>
            <person name="Sun H."/>
            <person name="Yadav J.S."/>
            <person name="Pangilinan J."/>
            <person name="Larsson K.H."/>
            <person name="Matsuura K."/>
            <person name="Barry K."/>
            <person name="Labutti K."/>
            <person name="Kuo R."/>
            <person name="Ohm R.A."/>
            <person name="Bhattacharya S.S."/>
            <person name="Shirouzu T."/>
            <person name="Yoshinaga Y."/>
            <person name="Martin F.M."/>
            <person name="Grigoriev I.V."/>
            <person name="Hibbett D.S."/>
        </authorList>
    </citation>
    <scope>NUCLEOTIDE SEQUENCE [LARGE SCALE GENOMIC DNA]</scope>
    <source>
        <strain evidence="6 7">TUFC12733</strain>
    </source>
</reference>
<protein>
    <submittedName>
        <fullName evidence="6">p-loop containing nucleoside triphosphate hydrolase protein</fullName>
    </submittedName>
</protein>
<evidence type="ECO:0000256" key="1">
    <source>
        <dbReference type="ARBA" id="ARBA00005417"/>
    </source>
</evidence>
<evidence type="ECO:0000256" key="2">
    <source>
        <dbReference type="ARBA" id="ARBA00022448"/>
    </source>
</evidence>
<dbReference type="InterPro" id="IPR027417">
    <property type="entry name" value="P-loop_NTPase"/>
</dbReference>
<keyword evidence="7" id="KW-1185">Reference proteome</keyword>
<dbReference type="Gene3D" id="3.40.50.300">
    <property type="entry name" value="P-loop containing nucleotide triphosphate hydrolases"/>
    <property type="match status" value="2"/>
</dbReference>
<dbReference type="PANTHER" id="PTHR43117:SF4">
    <property type="entry name" value="OSMOPROTECTANT IMPORT ATP-BINDING PROTEIN OSMV"/>
    <property type="match status" value="1"/>
</dbReference>
<accession>A0A167I4E2</accession>
<comment type="similarity">
    <text evidence="1">Belongs to the ABC transporter superfamily.</text>
</comment>
<evidence type="ECO:0000259" key="5">
    <source>
        <dbReference type="PROSITE" id="PS50893"/>
    </source>
</evidence>
<organism evidence="6 7">
    <name type="scientific">Calocera viscosa (strain TUFC12733)</name>
    <dbReference type="NCBI Taxonomy" id="1330018"/>
    <lineage>
        <taxon>Eukaryota</taxon>
        <taxon>Fungi</taxon>
        <taxon>Dikarya</taxon>
        <taxon>Basidiomycota</taxon>
        <taxon>Agaricomycotina</taxon>
        <taxon>Dacrymycetes</taxon>
        <taxon>Dacrymycetales</taxon>
        <taxon>Dacrymycetaceae</taxon>
        <taxon>Calocera</taxon>
    </lineage>
</organism>
<keyword evidence="4" id="KW-0067">ATP-binding</keyword>
<evidence type="ECO:0000256" key="4">
    <source>
        <dbReference type="ARBA" id="ARBA00022840"/>
    </source>
</evidence>
<evidence type="ECO:0000313" key="6">
    <source>
        <dbReference type="EMBL" id="KZO92288.1"/>
    </source>
</evidence>
<dbReference type="PANTHER" id="PTHR43117">
    <property type="entry name" value="OSMOPROTECTANT IMPORT ATP-BINDING PROTEIN OSMV"/>
    <property type="match status" value="1"/>
</dbReference>
<proteinExistence type="inferred from homology"/>
<dbReference type="SMART" id="SM00382">
    <property type="entry name" value="AAA"/>
    <property type="match status" value="2"/>
</dbReference>
<sequence length="552" mass="61776">MSSMLSAAWRGRPPIRPAVPYRVLPRSYRRYSGPAQNKDIVLRLPACDVYRYGEAPPKPPLFSGVDWIIREGEAWAVVGTASSGKNDLLEVLLGHHRILPPPPGGVFPFLTTLPLQKQDPLNSIAHVSFATRPKSLGGGFYDYSARYGAVRDEDRLTLHDSLVKEAERAGAGVEEEEVRELARKLDLDRLLKLPLVALSNGQTRRASVLRKLLTRPEVLLLDEPLTGLDPLHRANLLTLLHALHAQRTPRILLALRPQDPLPDWVSHVALVSSGQVRTGPKAEFQEELEKHHVHSVGRGGVSEEEIRKRRKEGGEVLVDMKDVNIAYEDRKVLKHINWTIRAGEQWHLQGANGSGKTTLLSVLTGDHPQSYVQPHLYLFGKPRRRHATIALQQNIGFVSPELYNAFPRRLGTGALSGRDAIGTGFECTFSYRPRSAEQEQVIDALVEALAPPSWADGEVLSRPFAALNPGEQTLCLLLRALVNRPPLLVLDEVFAGMDDEMVARARRFLRSYVREGGQAVVWVSHWEEEMPWEWEKGEVRRIRLQNGEATIS</sequence>
<dbReference type="PROSITE" id="PS50893">
    <property type="entry name" value="ABC_TRANSPORTER_2"/>
    <property type="match status" value="2"/>
</dbReference>
<dbReference type="InterPro" id="IPR003439">
    <property type="entry name" value="ABC_transporter-like_ATP-bd"/>
</dbReference>
<dbReference type="EMBL" id="KV417312">
    <property type="protein sequence ID" value="KZO92288.1"/>
    <property type="molecule type" value="Genomic_DNA"/>
</dbReference>
<dbReference type="Proteomes" id="UP000076738">
    <property type="component" value="Unassembled WGS sequence"/>
</dbReference>
<dbReference type="GO" id="GO:0016887">
    <property type="term" value="F:ATP hydrolysis activity"/>
    <property type="evidence" value="ECO:0007669"/>
    <property type="project" value="InterPro"/>
</dbReference>
<dbReference type="SUPFAM" id="SSF52540">
    <property type="entry name" value="P-loop containing nucleoside triphosphate hydrolases"/>
    <property type="match status" value="2"/>
</dbReference>
<keyword evidence="3" id="KW-0547">Nucleotide-binding</keyword>
<dbReference type="Pfam" id="PF00005">
    <property type="entry name" value="ABC_tran"/>
    <property type="match status" value="2"/>
</dbReference>
<dbReference type="GO" id="GO:0005524">
    <property type="term" value="F:ATP binding"/>
    <property type="evidence" value="ECO:0007669"/>
    <property type="project" value="UniProtKB-KW"/>
</dbReference>